<dbReference type="EMBL" id="JAVIJP010000066">
    <property type="protein sequence ID" value="KAL3621075.1"/>
    <property type="molecule type" value="Genomic_DNA"/>
</dbReference>
<evidence type="ECO:0000313" key="2">
    <source>
        <dbReference type="EMBL" id="KAL3621075.1"/>
    </source>
</evidence>
<accession>A0ABD3BUA3</accession>
<keyword evidence="1" id="KW-0732">Signal</keyword>
<dbReference type="PROSITE" id="PS51257">
    <property type="entry name" value="PROKAR_LIPOPROTEIN"/>
    <property type="match status" value="1"/>
</dbReference>
<dbReference type="AlphaFoldDB" id="A0ABD3BUA3"/>
<name>A0ABD3BUA3_9LAMI</name>
<feature type="chain" id="PRO_5044879998" evidence="1">
    <location>
        <begin position="24"/>
        <end position="88"/>
    </location>
</feature>
<evidence type="ECO:0000313" key="3">
    <source>
        <dbReference type="Proteomes" id="UP001632038"/>
    </source>
</evidence>
<evidence type="ECO:0000256" key="1">
    <source>
        <dbReference type="SAM" id="SignalP"/>
    </source>
</evidence>
<sequence length="88" mass="9245">MAKLLSSLLITIICFVLISGCLAGVTRPVCHVSVGETCPPPPPGSDGSGCEATCKGRIGNRLIRAICGATLFPDGHQTHFCSCFHWCN</sequence>
<protein>
    <submittedName>
        <fullName evidence="2">Uncharacterized protein</fullName>
    </submittedName>
</protein>
<gene>
    <name evidence="2" type="ORF">CASFOL_035987</name>
</gene>
<feature type="signal peptide" evidence="1">
    <location>
        <begin position="1"/>
        <end position="23"/>
    </location>
</feature>
<organism evidence="2 3">
    <name type="scientific">Castilleja foliolosa</name>
    <dbReference type="NCBI Taxonomy" id="1961234"/>
    <lineage>
        <taxon>Eukaryota</taxon>
        <taxon>Viridiplantae</taxon>
        <taxon>Streptophyta</taxon>
        <taxon>Embryophyta</taxon>
        <taxon>Tracheophyta</taxon>
        <taxon>Spermatophyta</taxon>
        <taxon>Magnoliopsida</taxon>
        <taxon>eudicotyledons</taxon>
        <taxon>Gunneridae</taxon>
        <taxon>Pentapetalae</taxon>
        <taxon>asterids</taxon>
        <taxon>lamiids</taxon>
        <taxon>Lamiales</taxon>
        <taxon>Orobanchaceae</taxon>
        <taxon>Pedicularideae</taxon>
        <taxon>Castillejinae</taxon>
        <taxon>Castilleja</taxon>
    </lineage>
</organism>
<comment type="caution">
    <text evidence="2">The sequence shown here is derived from an EMBL/GenBank/DDBJ whole genome shotgun (WGS) entry which is preliminary data.</text>
</comment>
<proteinExistence type="predicted"/>
<dbReference type="Proteomes" id="UP001632038">
    <property type="component" value="Unassembled WGS sequence"/>
</dbReference>
<reference evidence="3" key="1">
    <citation type="journal article" date="2024" name="IScience">
        <title>Strigolactones Initiate the Formation of Haustorium-like Structures in Castilleja.</title>
        <authorList>
            <person name="Buerger M."/>
            <person name="Peterson D."/>
            <person name="Chory J."/>
        </authorList>
    </citation>
    <scope>NUCLEOTIDE SEQUENCE [LARGE SCALE GENOMIC DNA]</scope>
</reference>
<keyword evidence="3" id="KW-1185">Reference proteome</keyword>